<proteinExistence type="predicted"/>
<dbReference type="PANTHER" id="PTHR46060">
    <property type="entry name" value="MARINER MOS1 TRANSPOSASE-LIKE PROTEIN"/>
    <property type="match status" value="1"/>
</dbReference>
<dbReference type="Proteomes" id="UP000499080">
    <property type="component" value="Unassembled WGS sequence"/>
</dbReference>
<dbReference type="EMBL" id="BGPR01000121">
    <property type="protein sequence ID" value="GBL96467.1"/>
    <property type="molecule type" value="Genomic_DNA"/>
</dbReference>
<reference evidence="1 2" key="1">
    <citation type="journal article" date="2019" name="Sci. Rep.">
        <title>Orb-weaving spider Araneus ventricosus genome elucidates the spidroin gene catalogue.</title>
        <authorList>
            <person name="Kono N."/>
            <person name="Nakamura H."/>
            <person name="Ohtoshi R."/>
            <person name="Moran D.A.P."/>
            <person name="Shinohara A."/>
            <person name="Yoshida Y."/>
            <person name="Fujiwara M."/>
            <person name="Mori M."/>
            <person name="Tomita M."/>
            <person name="Arakawa K."/>
        </authorList>
    </citation>
    <scope>NUCLEOTIDE SEQUENCE [LARGE SCALE GENOMIC DNA]</scope>
</reference>
<evidence type="ECO:0000313" key="2">
    <source>
        <dbReference type="Proteomes" id="UP000499080"/>
    </source>
</evidence>
<accession>A0A4Y2BY29</accession>
<dbReference type="PANTHER" id="PTHR46060:SF1">
    <property type="entry name" value="MARINER MOS1 TRANSPOSASE-LIKE PROTEIN"/>
    <property type="match status" value="1"/>
</dbReference>
<sequence>MWAKRPPAGMVREFGEGDTGSDVKAAEIHRQISEVYEENIMSGGMVRKWVRVFKDGRTNVNEEERSGRPSVITEDLVQKVDGKVREIRRFTISSLSNEFPRLQEVFFLEL</sequence>
<dbReference type="Gene3D" id="1.10.10.1450">
    <property type="match status" value="1"/>
</dbReference>
<dbReference type="InterPro" id="IPR052709">
    <property type="entry name" value="Transposase-MT_Hybrid"/>
</dbReference>
<dbReference type="AlphaFoldDB" id="A0A4Y2BY29"/>
<dbReference type="OrthoDB" id="8191996at2759"/>
<protein>
    <submittedName>
        <fullName evidence="1">Uncharacterized protein</fullName>
    </submittedName>
</protein>
<evidence type="ECO:0000313" key="1">
    <source>
        <dbReference type="EMBL" id="GBL96467.1"/>
    </source>
</evidence>
<comment type="caution">
    <text evidence="1">The sequence shown here is derived from an EMBL/GenBank/DDBJ whole genome shotgun (WGS) entry which is preliminary data.</text>
</comment>
<organism evidence="1 2">
    <name type="scientific">Araneus ventricosus</name>
    <name type="common">Orbweaver spider</name>
    <name type="synonym">Epeira ventricosa</name>
    <dbReference type="NCBI Taxonomy" id="182803"/>
    <lineage>
        <taxon>Eukaryota</taxon>
        <taxon>Metazoa</taxon>
        <taxon>Ecdysozoa</taxon>
        <taxon>Arthropoda</taxon>
        <taxon>Chelicerata</taxon>
        <taxon>Arachnida</taxon>
        <taxon>Araneae</taxon>
        <taxon>Araneomorphae</taxon>
        <taxon>Entelegynae</taxon>
        <taxon>Araneoidea</taxon>
        <taxon>Araneidae</taxon>
        <taxon>Araneus</taxon>
    </lineage>
</organism>
<gene>
    <name evidence="1" type="ORF">AVEN_229921_1</name>
</gene>
<name>A0A4Y2BY29_ARAVE</name>
<keyword evidence="2" id="KW-1185">Reference proteome</keyword>